<dbReference type="EMBL" id="GBRD01008004">
    <property type="protein sequence ID" value="JAG57817.1"/>
    <property type="molecule type" value="Transcribed_RNA"/>
</dbReference>
<evidence type="ECO:0000256" key="1">
    <source>
        <dbReference type="SAM" id="MobiDB-lite"/>
    </source>
</evidence>
<sequence length="298" mass="33487">MCMMKNDGNMETCSSCASLLSSKNEVKEPVQLTLLGEDIKKDIDNVENVSFSEPQAAADKNQNDDVQEPSPESETQILPGDDEDRKNPSDFLVLQDVSSTSENQNSEEDGGYEGEPNSPLFFDEQPSQDDDIEEEVIEIKGDRFEVIIQEVDDDSGNDDEYEDTGIAEPEVTIPEVVEGFAQQLSNLDEECIEEQLRKEEVIFVETYKSESWPFSFSLPSLDKFHKKSTDSAFKWPPLPSSIIVKPRKESTCTCVESNNPNDNKENGDQDLQTEPQKFEACTCGHPRDRCKCKAQDDT</sequence>
<proteinExistence type="predicted"/>
<evidence type="ECO:0000313" key="2">
    <source>
        <dbReference type="EMBL" id="JAG30673.1"/>
    </source>
</evidence>
<reference evidence="3" key="3">
    <citation type="submission" date="2014-09" db="EMBL/GenBank/DDBJ databases">
        <authorList>
            <person name="Magalhaes I.L.F."/>
            <person name="Oliveira U."/>
            <person name="Santos F.R."/>
            <person name="Vidigal T.H.D.A."/>
            <person name="Brescovit A.D."/>
            <person name="Santos A.J."/>
        </authorList>
    </citation>
    <scope>NUCLEOTIDE SEQUENCE</scope>
</reference>
<name>A0A0A9YHU8_LYGHE</name>
<accession>A0A0A9YHU8</accession>
<feature type="region of interest" description="Disordered" evidence="1">
    <location>
        <begin position="46"/>
        <end position="132"/>
    </location>
</feature>
<dbReference type="EMBL" id="GBHO01012931">
    <property type="protein sequence ID" value="JAG30673.1"/>
    <property type="molecule type" value="Transcribed_RNA"/>
</dbReference>
<dbReference type="AlphaFoldDB" id="A0A0A9YHU8"/>
<gene>
    <name evidence="2" type="ORF">CM83_32294</name>
</gene>
<reference evidence="2" key="2">
    <citation type="submission" date="2014-07" db="EMBL/GenBank/DDBJ databases">
        <authorList>
            <person name="Hull J."/>
        </authorList>
    </citation>
    <scope>NUCLEOTIDE SEQUENCE</scope>
</reference>
<evidence type="ECO:0000313" key="3">
    <source>
        <dbReference type="EMBL" id="JAG57817.1"/>
    </source>
</evidence>
<organism evidence="2">
    <name type="scientific">Lygus hesperus</name>
    <name type="common">Western plant bug</name>
    <dbReference type="NCBI Taxonomy" id="30085"/>
    <lineage>
        <taxon>Eukaryota</taxon>
        <taxon>Metazoa</taxon>
        <taxon>Ecdysozoa</taxon>
        <taxon>Arthropoda</taxon>
        <taxon>Hexapoda</taxon>
        <taxon>Insecta</taxon>
        <taxon>Pterygota</taxon>
        <taxon>Neoptera</taxon>
        <taxon>Paraneoptera</taxon>
        <taxon>Hemiptera</taxon>
        <taxon>Heteroptera</taxon>
        <taxon>Panheteroptera</taxon>
        <taxon>Cimicomorpha</taxon>
        <taxon>Miridae</taxon>
        <taxon>Mirini</taxon>
        <taxon>Lygus</taxon>
    </lineage>
</organism>
<reference evidence="2" key="1">
    <citation type="journal article" date="2014" name="PLoS ONE">
        <title>Transcriptome-Based Identification of ABC Transporters in the Western Tarnished Plant Bug Lygus hesperus.</title>
        <authorList>
            <person name="Hull J.J."/>
            <person name="Chaney K."/>
            <person name="Geib S.M."/>
            <person name="Fabrick J.A."/>
            <person name="Brent C.S."/>
            <person name="Walsh D."/>
            <person name="Lavine L.C."/>
        </authorList>
    </citation>
    <scope>NUCLEOTIDE SEQUENCE</scope>
</reference>
<protein>
    <submittedName>
        <fullName evidence="2">Uncharacterized protein</fullName>
    </submittedName>
</protein>